<dbReference type="Proteomes" id="UP000006919">
    <property type="component" value="Chromosome"/>
</dbReference>
<dbReference type="PANTHER" id="PTHR30246">
    <property type="entry name" value="2-KETO-3-DEOXY-6-PHOSPHOGLUCONATE ALDOLASE"/>
    <property type="match status" value="1"/>
</dbReference>
<dbReference type="InterPro" id="IPR013785">
    <property type="entry name" value="Aldolase_TIM"/>
</dbReference>
<evidence type="ECO:0000256" key="7">
    <source>
        <dbReference type="ARBA" id="ARBA00023270"/>
    </source>
</evidence>
<protein>
    <recommendedName>
        <fullName evidence="5">2-dehydro-3-deoxy-phosphogluconate aldolase</fullName>
        <ecNumber evidence="5">4.1.2.14</ecNumber>
    </recommendedName>
</protein>
<organism evidence="9 10">
    <name type="scientific">Ruminococcus albus (strain ATCC 27210 / DSM 20455 / JCM 14654 / NCDO 2250 / 7)</name>
    <dbReference type="NCBI Taxonomy" id="697329"/>
    <lineage>
        <taxon>Bacteria</taxon>
        <taxon>Bacillati</taxon>
        <taxon>Bacillota</taxon>
        <taxon>Clostridia</taxon>
        <taxon>Eubacteriales</taxon>
        <taxon>Oscillospiraceae</taxon>
        <taxon>Ruminococcus</taxon>
    </lineage>
</organism>
<dbReference type="RefSeq" id="WP_013498825.1">
    <property type="nucleotide sequence ID" value="NC_014833.1"/>
</dbReference>
<dbReference type="PROSITE" id="PS00160">
    <property type="entry name" value="ALDOLASE_KDPG_KHG_2"/>
    <property type="match status" value="1"/>
</dbReference>
<evidence type="ECO:0000256" key="6">
    <source>
        <dbReference type="ARBA" id="ARBA00023239"/>
    </source>
</evidence>
<dbReference type="InterPro" id="IPR000887">
    <property type="entry name" value="Aldlse_KDPG_KHG"/>
</dbReference>
<evidence type="ECO:0000256" key="2">
    <source>
        <dbReference type="ARBA" id="ARBA00004736"/>
    </source>
</evidence>
<keyword evidence="6" id="KW-0456">Lyase</keyword>
<sequence>MMDNKEFLEQLECTGIVPVIKLENTADAVNLAKALYEGGIHCAEVTFRAEGADKVIADMVKAYPDMLVGAGTVLTVEQCDRAIDAGAKFCVAPGLNPKVVEHCLSRGIPFVPGVANGSQIEQAIELGLDFVKFFPAEQAGGLPYIKAVSAPYSNMKFMPTGGVNENNLNTYLAFKKIVCCGGSWIVPDKLVKEGRWSEITDLCRSAVNKMLGFSLAHIGINCDSESDALNVSSAFEDMFGWAQKNGNSSVFAGSAVECMKSPFKGSKGHIAVSVNSVRRAVYQLSHKGIEADMSTAKYDADGRLTVVYLKNEFGGFAVHLVEKK</sequence>
<dbReference type="SUPFAM" id="SSF51569">
    <property type="entry name" value="Aldolase"/>
    <property type="match status" value="1"/>
</dbReference>
<comment type="pathway">
    <text evidence="2">Carbohydrate acid metabolism; 2-dehydro-3-deoxy-D-gluconate degradation; D-glyceraldehyde 3-phosphate and pyruvate from 2-dehydro-3-deoxy-D-gluconate: step 2/2.</text>
</comment>
<keyword evidence="7" id="KW-0704">Schiff base</keyword>
<gene>
    <name evidence="9" type="ordered locus">Rumal_2182</name>
</gene>
<evidence type="ECO:0000313" key="10">
    <source>
        <dbReference type="Proteomes" id="UP000006919"/>
    </source>
</evidence>
<evidence type="ECO:0000256" key="1">
    <source>
        <dbReference type="ARBA" id="ARBA00000654"/>
    </source>
</evidence>
<evidence type="ECO:0000256" key="3">
    <source>
        <dbReference type="ARBA" id="ARBA00006906"/>
    </source>
</evidence>
<reference evidence="9 10" key="1">
    <citation type="journal article" date="2011" name="J. Bacteriol.">
        <title>Complete genome of the cellulolytic ruminal bacterium Ruminococcus albus 7.</title>
        <authorList>
            <person name="Suen G."/>
            <person name="Stevenson D.M."/>
            <person name="Bruce D.C."/>
            <person name="Chertkov O."/>
            <person name="Copeland A."/>
            <person name="Cheng J.F."/>
            <person name="Detter C."/>
            <person name="Detter J.C."/>
            <person name="Goodwin L.A."/>
            <person name="Han C.S."/>
            <person name="Hauser L.J."/>
            <person name="Ivanova N.N."/>
            <person name="Kyrpides N.C."/>
            <person name="Land M.L."/>
            <person name="Lapidus A."/>
            <person name="Lucas S."/>
            <person name="Ovchinnikova G."/>
            <person name="Pitluck S."/>
            <person name="Tapia R."/>
            <person name="Woyke T."/>
            <person name="Boyum J."/>
            <person name="Mead D."/>
            <person name="Weimer P.J."/>
        </authorList>
    </citation>
    <scope>NUCLEOTIDE SEQUENCE [LARGE SCALE GENOMIC DNA]</scope>
    <source>
        <strain evidence="10">ATCC 27210 / DSM 20455 / JCM 14654 / NCDO 2250 / 7</strain>
    </source>
</reference>
<dbReference type="PROSITE" id="PS00159">
    <property type="entry name" value="ALDOLASE_KDPG_KHG_1"/>
    <property type="match status" value="1"/>
</dbReference>
<dbReference type="STRING" id="697329.Rumal_2182"/>
<dbReference type="CDD" id="cd00452">
    <property type="entry name" value="KDPG_aldolase"/>
    <property type="match status" value="1"/>
</dbReference>
<dbReference type="PANTHER" id="PTHR30246:SF1">
    <property type="entry name" value="2-DEHYDRO-3-DEOXY-6-PHOSPHOGALACTONATE ALDOLASE-RELATED"/>
    <property type="match status" value="1"/>
</dbReference>
<accession>E6UC46</accession>
<dbReference type="InterPro" id="IPR031338">
    <property type="entry name" value="KDPG/KHG_AS_2"/>
</dbReference>
<evidence type="ECO:0000313" key="9">
    <source>
        <dbReference type="EMBL" id="ADU22668.1"/>
    </source>
</evidence>
<dbReference type="EC" id="4.1.2.14" evidence="5"/>
<proteinExistence type="inferred from homology"/>
<name>E6UC46_RUMA7</name>
<comment type="similarity">
    <text evidence="3">Belongs to the KHG/KDPG aldolase family.</text>
</comment>
<dbReference type="NCBIfam" id="TIGR01182">
    <property type="entry name" value="eda"/>
    <property type="match status" value="1"/>
</dbReference>
<dbReference type="AlphaFoldDB" id="E6UC46"/>
<dbReference type="Pfam" id="PF01081">
    <property type="entry name" value="Aldolase"/>
    <property type="match status" value="1"/>
</dbReference>
<dbReference type="NCBIfam" id="NF004325">
    <property type="entry name" value="PRK05718.1"/>
    <property type="match status" value="1"/>
</dbReference>
<dbReference type="InterPro" id="IPR031337">
    <property type="entry name" value="KDPG/KHG_AS_1"/>
</dbReference>
<dbReference type="HOGENOM" id="CLU_075245_0_0_9"/>
<dbReference type="GO" id="GO:0008675">
    <property type="term" value="F:2-dehydro-3-deoxy-phosphogluconate aldolase activity"/>
    <property type="evidence" value="ECO:0007669"/>
    <property type="project" value="UniProtKB-EC"/>
</dbReference>
<dbReference type="eggNOG" id="COG0800">
    <property type="taxonomic scope" value="Bacteria"/>
</dbReference>
<evidence type="ECO:0000256" key="5">
    <source>
        <dbReference type="ARBA" id="ARBA00013063"/>
    </source>
</evidence>
<comment type="subunit">
    <text evidence="4">Homotrimer.</text>
</comment>
<dbReference type="Gene3D" id="3.20.20.70">
    <property type="entry name" value="Aldolase class I"/>
    <property type="match status" value="1"/>
</dbReference>
<evidence type="ECO:0000256" key="8">
    <source>
        <dbReference type="ARBA" id="ARBA00023277"/>
    </source>
</evidence>
<dbReference type="EMBL" id="CP002403">
    <property type="protein sequence ID" value="ADU22668.1"/>
    <property type="molecule type" value="Genomic_DNA"/>
</dbReference>
<keyword evidence="8" id="KW-0119">Carbohydrate metabolism</keyword>
<dbReference type="KEGG" id="ral:Rumal_2182"/>
<evidence type="ECO:0000256" key="4">
    <source>
        <dbReference type="ARBA" id="ARBA00011233"/>
    </source>
</evidence>
<comment type="catalytic activity">
    <reaction evidence="1">
        <text>2-dehydro-3-deoxy-6-phospho-D-gluconate = D-glyceraldehyde 3-phosphate + pyruvate</text>
        <dbReference type="Rhea" id="RHEA:17089"/>
        <dbReference type="ChEBI" id="CHEBI:15361"/>
        <dbReference type="ChEBI" id="CHEBI:57569"/>
        <dbReference type="ChEBI" id="CHEBI:59776"/>
        <dbReference type="EC" id="4.1.2.14"/>
    </reaction>
</comment>